<gene>
    <name evidence="1" type="ORF">AVEN_159252_1</name>
</gene>
<reference evidence="1 2" key="1">
    <citation type="journal article" date="2019" name="Sci. Rep.">
        <title>Orb-weaving spider Araneus ventricosus genome elucidates the spidroin gene catalogue.</title>
        <authorList>
            <person name="Kono N."/>
            <person name="Nakamura H."/>
            <person name="Ohtoshi R."/>
            <person name="Moran D.A.P."/>
            <person name="Shinohara A."/>
            <person name="Yoshida Y."/>
            <person name="Fujiwara M."/>
            <person name="Mori M."/>
            <person name="Tomita M."/>
            <person name="Arakawa K."/>
        </authorList>
    </citation>
    <scope>NUCLEOTIDE SEQUENCE [LARGE SCALE GENOMIC DNA]</scope>
</reference>
<sequence>MGNIFTRTPNRVTKFREPNEELNILISRFEVTEELFWDLRLNFEPRSDVEDDSRAETRFPNVRTRPAGECLIYDVRFSLHQSHIHGRSLG</sequence>
<dbReference type="Proteomes" id="UP000499080">
    <property type="component" value="Unassembled WGS sequence"/>
</dbReference>
<name>A0A4Y2A068_ARAVE</name>
<proteinExistence type="predicted"/>
<organism evidence="1 2">
    <name type="scientific">Araneus ventricosus</name>
    <name type="common">Orbweaver spider</name>
    <name type="synonym">Epeira ventricosa</name>
    <dbReference type="NCBI Taxonomy" id="182803"/>
    <lineage>
        <taxon>Eukaryota</taxon>
        <taxon>Metazoa</taxon>
        <taxon>Ecdysozoa</taxon>
        <taxon>Arthropoda</taxon>
        <taxon>Chelicerata</taxon>
        <taxon>Arachnida</taxon>
        <taxon>Araneae</taxon>
        <taxon>Araneomorphae</taxon>
        <taxon>Entelegynae</taxon>
        <taxon>Araneoidea</taxon>
        <taxon>Araneidae</taxon>
        <taxon>Araneus</taxon>
    </lineage>
</organism>
<evidence type="ECO:0000313" key="1">
    <source>
        <dbReference type="EMBL" id="GBL73181.1"/>
    </source>
</evidence>
<comment type="caution">
    <text evidence="1">The sequence shown here is derived from an EMBL/GenBank/DDBJ whole genome shotgun (WGS) entry which is preliminary data.</text>
</comment>
<dbReference type="AlphaFoldDB" id="A0A4Y2A068"/>
<accession>A0A4Y2A068</accession>
<dbReference type="EMBL" id="BGPR01000003">
    <property type="protein sequence ID" value="GBL73181.1"/>
    <property type="molecule type" value="Genomic_DNA"/>
</dbReference>
<evidence type="ECO:0000313" key="2">
    <source>
        <dbReference type="Proteomes" id="UP000499080"/>
    </source>
</evidence>
<protein>
    <submittedName>
        <fullName evidence="1">Uncharacterized protein</fullName>
    </submittedName>
</protein>
<keyword evidence="2" id="KW-1185">Reference proteome</keyword>